<dbReference type="SMART" id="SM00360">
    <property type="entry name" value="RRM"/>
    <property type="match status" value="1"/>
</dbReference>
<dbReference type="Pfam" id="PF00076">
    <property type="entry name" value="RRM_1"/>
    <property type="match status" value="1"/>
</dbReference>
<dbReference type="FunFam" id="3.30.70.330:FF:000003">
    <property type="entry name" value="Polyadenylate-binding protein"/>
    <property type="match status" value="1"/>
</dbReference>
<protein>
    <recommendedName>
        <fullName evidence="4">RRM domain-containing protein</fullName>
    </recommendedName>
</protein>
<dbReference type="PANTHER" id="PTHR24012">
    <property type="entry name" value="RNA BINDING PROTEIN"/>
    <property type="match status" value="1"/>
</dbReference>
<dbReference type="GO" id="GO:0003723">
    <property type="term" value="F:RNA binding"/>
    <property type="evidence" value="ECO:0007669"/>
    <property type="project" value="UniProtKB-UniRule"/>
</dbReference>
<gene>
    <name evidence="5" type="primary">Vigan.10G208200</name>
    <name evidence="5" type="ORF">VIGAN_10208200</name>
</gene>
<keyword evidence="6" id="KW-1185">Reference proteome</keyword>
<dbReference type="EMBL" id="AP015043">
    <property type="protein sequence ID" value="BAU00481.1"/>
    <property type="molecule type" value="Genomic_DNA"/>
</dbReference>
<dbReference type="OrthoDB" id="1435346at2759"/>
<dbReference type="InterPro" id="IPR035979">
    <property type="entry name" value="RBD_domain_sf"/>
</dbReference>
<evidence type="ECO:0000313" key="5">
    <source>
        <dbReference type="EMBL" id="BAU00481.1"/>
    </source>
</evidence>
<proteinExistence type="predicted"/>
<feature type="domain" description="RRM" evidence="4">
    <location>
        <begin position="15"/>
        <end position="91"/>
    </location>
</feature>
<evidence type="ECO:0000313" key="6">
    <source>
        <dbReference type="Proteomes" id="UP000291084"/>
    </source>
</evidence>
<name>A0A0S3T6F1_PHAAN</name>
<sequence length="107" mass="11878">MCMFSHCDPRKSGYANVFIKNLDASVDNKALYDTFAAFGTVLSSKVAVDENGQSKGYGFVHFDNDESAQNIKKLNGMLINDKKVYVGLFVQRQERAPGNGSPKPMYM</sequence>
<keyword evidence="2 3" id="KW-0694">RNA-binding</keyword>
<dbReference type="InterPro" id="IPR045305">
    <property type="entry name" value="RRM2_I_PABPs"/>
</dbReference>
<reference evidence="5 6" key="1">
    <citation type="journal article" date="2015" name="Sci. Rep.">
        <title>The power of single molecule real-time sequencing technology in the de novo assembly of a eukaryotic genome.</title>
        <authorList>
            <person name="Sakai H."/>
            <person name="Naito K."/>
            <person name="Ogiso-Tanaka E."/>
            <person name="Takahashi Y."/>
            <person name="Iseki K."/>
            <person name="Muto C."/>
            <person name="Satou K."/>
            <person name="Teruya K."/>
            <person name="Shiroma A."/>
            <person name="Shimoji M."/>
            <person name="Hirano T."/>
            <person name="Itoh T."/>
            <person name="Kaga A."/>
            <person name="Tomooka N."/>
        </authorList>
    </citation>
    <scope>NUCLEOTIDE SEQUENCE [LARGE SCALE GENOMIC DNA]</scope>
    <source>
        <strain evidence="6">cv. Shumari</strain>
    </source>
</reference>
<dbReference type="Proteomes" id="UP000291084">
    <property type="component" value="Chromosome 10"/>
</dbReference>
<dbReference type="Gene3D" id="3.30.70.330">
    <property type="match status" value="1"/>
</dbReference>
<dbReference type="PROSITE" id="PS50102">
    <property type="entry name" value="RRM"/>
    <property type="match status" value="1"/>
</dbReference>
<accession>A0A0S3T6F1</accession>
<dbReference type="CDD" id="cd12379">
    <property type="entry name" value="RRM2_I_PABPs"/>
    <property type="match status" value="1"/>
</dbReference>
<evidence type="ECO:0000259" key="4">
    <source>
        <dbReference type="PROSITE" id="PS50102"/>
    </source>
</evidence>
<evidence type="ECO:0000256" key="1">
    <source>
        <dbReference type="ARBA" id="ARBA00022737"/>
    </source>
</evidence>
<keyword evidence="1" id="KW-0677">Repeat</keyword>
<evidence type="ECO:0000256" key="2">
    <source>
        <dbReference type="ARBA" id="ARBA00022884"/>
    </source>
</evidence>
<evidence type="ECO:0000256" key="3">
    <source>
        <dbReference type="PROSITE-ProRule" id="PRU00176"/>
    </source>
</evidence>
<dbReference type="SUPFAM" id="SSF54928">
    <property type="entry name" value="RNA-binding domain, RBD"/>
    <property type="match status" value="1"/>
</dbReference>
<dbReference type="InterPro" id="IPR000504">
    <property type="entry name" value="RRM_dom"/>
</dbReference>
<organism evidence="5 6">
    <name type="scientific">Vigna angularis var. angularis</name>
    <dbReference type="NCBI Taxonomy" id="157739"/>
    <lineage>
        <taxon>Eukaryota</taxon>
        <taxon>Viridiplantae</taxon>
        <taxon>Streptophyta</taxon>
        <taxon>Embryophyta</taxon>
        <taxon>Tracheophyta</taxon>
        <taxon>Spermatophyta</taxon>
        <taxon>Magnoliopsida</taxon>
        <taxon>eudicotyledons</taxon>
        <taxon>Gunneridae</taxon>
        <taxon>Pentapetalae</taxon>
        <taxon>rosids</taxon>
        <taxon>fabids</taxon>
        <taxon>Fabales</taxon>
        <taxon>Fabaceae</taxon>
        <taxon>Papilionoideae</taxon>
        <taxon>50 kb inversion clade</taxon>
        <taxon>NPAAA clade</taxon>
        <taxon>indigoferoid/millettioid clade</taxon>
        <taxon>Phaseoleae</taxon>
        <taxon>Vigna</taxon>
    </lineage>
</organism>
<dbReference type="InterPro" id="IPR012677">
    <property type="entry name" value="Nucleotide-bd_a/b_plait_sf"/>
</dbReference>
<dbReference type="AlphaFoldDB" id="A0A0S3T6F1"/>